<proteinExistence type="predicted"/>
<reference evidence="3" key="2">
    <citation type="submission" date="2025-08" db="UniProtKB">
        <authorList>
            <consortium name="RefSeq"/>
        </authorList>
    </citation>
    <scope>IDENTIFICATION</scope>
    <source>
        <tissue evidence="3">Leaf</tissue>
    </source>
</reference>
<evidence type="ECO:0000313" key="2">
    <source>
        <dbReference type="Proteomes" id="UP000694864"/>
    </source>
</evidence>
<dbReference type="InterPro" id="IPR015915">
    <property type="entry name" value="Kelch-typ_b-propeller"/>
</dbReference>
<dbReference type="Pfam" id="PF25210">
    <property type="entry name" value="Kelch_FKB95"/>
    <property type="match status" value="1"/>
</dbReference>
<dbReference type="GeneID" id="109129467"/>
<protein>
    <submittedName>
        <fullName evidence="3">F-box/kelch-repeat protein At5g28160</fullName>
    </submittedName>
</protein>
<dbReference type="Proteomes" id="UP000694864">
    <property type="component" value="Chromosome 16"/>
</dbReference>
<organism evidence="2 3">
    <name type="scientific">Camelina sativa</name>
    <name type="common">False flax</name>
    <name type="synonym">Myagrum sativum</name>
    <dbReference type="NCBI Taxonomy" id="90675"/>
    <lineage>
        <taxon>Eukaryota</taxon>
        <taxon>Viridiplantae</taxon>
        <taxon>Streptophyta</taxon>
        <taxon>Embryophyta</taxon>
        <taxon>Tracheophyta</taxon>
        <taxon>Spermatophyta</taxon>
        <taxon>Magnoliopsida</taxon>
        <taxon>eudicotyledons</taxon>
        <taxon>Gunneridae</taxon>
        <taxon>Pentapetalae</taxon>
        <taxon>rosids</taxon>
        <taxon>malvids</taxon>
        <taxon>Brassicales</taxon>
        <taxon>Brassicaceae</taxon>
        <taxon>Camelineae</taxon>
        <taxon>Camelina</taxon>
    </lineage>
</organism>
<dbReference type="InterPro" id="IPR057499">
    <property type="entry name" value="Kelch_FKB95"/>
</dbReference>
<feature type="domain" description="FKB95-like N-terminal Kelch" evidence="1">
    <location>
        <begin position="6"/>
        <end position="201"/>
    </location>
</feature>
<name>A0ABM1R2N1_CAMSA</name>
<reference evidence="2" key="1">
    <citation type="journal article" date="2014" name="Nat. Commun.">
        <title>The emerging biofuel crop Camelina sativa retains a highly undifferentiated hexaploid genome structure.</title>
        <authorList>
            <person name="Kagale S."/>
            <person name="Koh C."/>
            <person name="Nixon J."/>
            <person name="Bollina V."/>
            <person name="Clarke W.E."/>
            <person name="Tuteja R."/>
            <person name="Spillane C."/>
            <person name="Robinson S.J."/>
            <person name="Links M.G."/>
            <person name="Clarke C."/>
            <person name="Higgins E.E."/>
            <person name="Huebert T."/>
            <person name="Sharpe A.G."/>
            <person name="Parkin I.A."/>
        </authorList>
    </citation>
    <scope>NUCLEOTIDE SEQUENCE [LARGE SCALE GENOMIC DNA]</scope>
    <source>
        <strain evidence="2">cv. DH55</strain>
    </source>
</reference>
<dbReference type="InterPro" id="IPR050354">
    <property type="entry name" value="F-box/kelch-repeat_ARATH"/>
</dbReference>
<dbReference type="PANTHER" id="PTHR24414:SF23">
    <property type="entry name" value="F-BOX_KELCH-REPEAT PROTEIN SKIP6"/>
    <property type="match status" value="1"/>
</dbReference>
<keyword evidence="2" id="KW-1185">Reference proteome</keyword>
<dbReference type="PANTHER" id="PTHR24414">
    <property type="entry name" value="F-BOX/KELCH-REPEAT PROTEIN SKIP4"/>
    <property type="match status" value="1"/>
</dbReference>
<gene>
    <name evidence="3" type="primary">LOC109129467</name>
</gene>
<dbReference type="SUPFAM" id="SSF117281">
    <property type="entry name" value="Kelch motif"/>
    <property type="match status" value="1"/>
</dbReference>
<dbReference type="Gene3D" id="2.120.10.80">
    <property type="entry name" value="Kelch-type beta propeller"/>
    <property type="match status" value="1"/>
</dbReference>
<evidence type="ECO:0000259" key="1">
    <source>
        <dbReference type="Pfam" id="PF25210"/>
    </source>
</evidence>
<sequence>MSVGCVARENVMADVLNGKLYVMGSYANYGEVFDPKTQTWEPLPNPGVKHCFSSIRQIQVIEGKLYVRSNEERASVYDPKEGAGAWWYDGNYDKWRGVRGSATLNWYHGEKLLIFWDEFVRHAAFGMIQIVKNGEWSEVCLARLDMNHPSGILRWETLNVTEQVCATPCQYKDIWSAAIAVIKSDGIDEVWGNIEWVNIVLTVPSSYVFLHSIY</sequence>
<evidence type="ECO:0000313" key="3">
    <source>
        <dbReference type="RefSeq" id="XP_019093269.1"/>
    </source>
</evidence>
<accession>A0ABM1R2N1</accession>
<dbReference type="RefSeq" id="XP_019093269.1">
    <property type="nucleotide sequence ID" value="XM_019237724.1"/>
</dbReference>